<organism evidence="2 3">
    <name type="scientific">Thermogemmatispora aurantia</name>
    <dbReference type="NCBI Taxonomy" id="2045279"/>
    <lineage>
        <taxon>Bacteria</taxon>
        <taxon>Bacillati</taxon>
        <taxon>Chloroflexota</taxon>
        <taxon>Ktedonobacteria</taxon>
        <taxon>Thermogemmatisporales</taxon>
        <taxon>Thermogemmatisporaceae</taxon>
        <taxon>Thermogemmatispora</taxon>
    </lineage>
</organism>
<gene>
    <name evidence="2" type="ORF">KTAU_18230</name>
</gene>
<dbReference type="InterPro" id="IPR037401">
    <property type="entry name" value="SnoaL-like"/>
</dbReference>
<dbReference type="Pfam" id="PF12680">
    <property type="entry name" value="SnoaL_2"/>
    <property type="match status" value="1"/>
</dbReference>
<keyword evidence="3" id="KW-1185">Reference proteome</keyword>
<dbReference type="SUPFAM" id="SSF54427">
    <property type="entry name" value="NTF2-like"/>
    <property type="match status" value="1"/>
</dbReference>
<sequence>MSKAAILVALASALEQKDYQQAAAYLADHFVYYGTGTQHLSKPQFLELLQTLQSALPTLRFHLQHLCEAENRVTAHLQLASLPVRPFATEGSLSLIAGAGRGKANDPLEAGLECTFEGTFITSLRVKAPPQQRAEEDTLRALGVALRQS</sequence>
<dbReference type="InterPro" id="IPR032710">
    <property type="entry name" value="NTF2-like_dom_sf"/>
</dbReference>
<accession>A0A5J4KAL4</accession>
<evidence type="ECO:0000313" key="3">
    <source>
        <dbReference type="Proteomes" id="UP000334820"/>
    </source>
</evidence>
<evidence type="ECO:0000259" key="1">
    <source>
        <dbReference type="Pfam" id="PF12680"/>
    </source>
</evidence>
<name>A0A5J4KAL4_9CHLR</name>
<protein>
    <recommendedName>
        <fullName evidence="1">SnoaL-like domain-containing protein</fullName>
    </recommendedName>
</protein>
<feature type="domain" description="SnoaL-like" evidence="1">
    <location>
        <begin position="10"/>
        <end position="80"/>
    </location>
</feature>
<dbReference type="RefSeq" id="WP_151727988.1">
    <property type="nucleotide sequence ID" value="NZ_BKZV01000002.1"/>
</dbReference>
<dbReference type="Gene3D" id="3.10.450.50">
    <property type="match status" value="1"/>
</dbReference>
<dbReference type="AlphaFoldDB" id="A0A5J4KAL4"/>
<reference evidence="2 3" key="1">
    <citation type="journal article" date="2019" name="Int. J. Syst. Evol. Microbiol.">
        <title>Thermogemmatispora aurantia sp. nov. and Thermogemmatispora argillosa sp. nov., within the class Ktedonobacteria, and emended description of the genus Thermogemmatispora.</title>
        <authorList>
            <person name="Zheng Y."/>
            <person name="Wang C.M."/>
            <person name="Sakai Y."/>
            <person name="Abe K."/>
            <person name="Yokota A."/>
            <person name="Yabe S."/>
        </authorList>
    </citation>
    <scope>NUCLEOTIDE SEQUENCE [LARGE SCALE GENOMIC DNA]</scope>
    <source>
        <strain evidence="2 3">A1-2</strain>
    </source>
</reference>
<proteinExistence type="predicted"/>
<dbReference type="EMBL" id="BKZV01000002">
    <property type="protein sequence ID" value="GER83186.1"/>
    <property type="molecule type" value="Genomic_DNA"/>
</dbReference>
<dbReference type="Proteomes" id="UP000334820">
    <property type="component" value="Unassembled WGS sequence"/>
</dbReference>
<comment type="caution">
    <text evidence="2">The sequence shown here is derived from an EMBL/GenBank/DDBJ whole genome shotgun (WGS) entry which is preliminary data.</text>
</comment>
<evidence type="ECO:0000313" key="2">
    <source>
        <dbReference type="EMBL" id="GER83186.1"/>
    </source>
</evidence>